<reference evidence="1" key="2">
    <citation type="journal article" date="2022" name="Proc. Natl. Acad. Sci. U.S.A.">
        <title>Diploid-dominant life cycles characterize the early evolution of Fungi.</title>
        <authorList>
            <person name="Amses K.R."/>
            <person name="Simmons D.R."/>
            <person name="Longcore J.E."/>
            <person name="Mondo S.J."/>
            <person name="Seto K."/>
            <person name="Jeronimo G.H."/>
            <person name="Bonds A.E."/>
            <person name="Quandt C.A."/>
            <person name="Davis W.J."/>
            <person name="Chang Y."/>
            <person name="Federici B.A."/>
            <person name="Kuo A."/>
            <person name="LaButti K."/>
            <person name="Pangilinan J."/>
            <person name="Andreopoulos W."/>
            <person name="Tritt A."/>
            <person name="Riley R."/>
            <person name="Hundley H."/>
            <person name="Johnson J."/>
            <person name="Lipzen A."/>
            <person name="Barry K."/>
            <person name="Lang B.F."/>
            <person name="Cuomo C.A."/>
            <person name="Buchler N.E."/>
            <person name="Grigoriev I.V."/>
            <person name="Spatafora J.W."/>
            <person name="Stajich J.E."/>
            <person name="James T.Y."/>
        </authorList>
    </citation>
    <scope>NUCLEOTIDE SEQUENCE</scope>
    <source>
        <strain evidence="1">AG</strain>
    </source>
</reference>
<dbReference type="GO" id="GO:0006384">
    <property type="term" value="P:transcription initiation at RNA polymerase III promoter"/>
    <property type="evidence" value="ECO:0007669"/>
    <property type="project" value="InterPro"/>
</dbReference>
<dbReference type="GO" id="GO:0042791">
    <property type="term" value="P:5S class rRNA transcription by RNA polymerase III"/>
    <property type="evidence" value="ECO:0007669"/>
    <property type="project" value="TreeGrafter"/>
</dbReference>
<dbReference type="EMBL" id="MU620915">
    <property type="protein sequence ID" value="KAI8580067.1"/>
    <property type="molecule type" value="Genomic_DNA"/>
</dbReference>
<gene>
    <name evidence="1" type="ORF">K450DRAFT_239231</name>
</gene>
<organism evidence="1 2">
    <name type="scientific">Umbelopsis ramanniana AG</name>
    <dbReference type="NCBI Taxonomy" id="1314678"/>
    <lineage>
        <taxon>Eukaryota</taxon>
        <taxon>Fungi</taxon>
        <taxon>Fungi incertae sedis</taxon>
        <taxon>Mucoromycota</taxon>
        <taxon>Mucoromycotina</taxon>
        <taxon>Umbelopsidomycetes</taxon>
        <taxon>Umbelopsidales</taxon>
        <taxon>Umbelopsidaceae</taxon>
        <taxon>Umbelopsis</taxon>
    </lineage>
</organism>
<protein>
    <submittedName>
        <fullName evidence="1">Uncharacterized protein</fullName>
    </submittedName>
</protein>
<accession>A0AAD5HDD9</accession>
<dbReference type="AlphaFoldDB" id="A0AAD5HDD9"/>
<comment type="caution">
    <text evidence="1">The sequence shown here is derived from an EMBL/GenBank/DDBJ whole genome shotgun (WGS) entry which is preliminary data.</text>
</comment>
<evidence type="ECO:0000313" key="1">
    <source>
        <dbReference type="EMBL" id="KAI8580067.1"/>
    </source>
</evidence>
<dbReference type="RefSeq" id="XP_051445071.1">
    <property type="nucleotide sequence ID" value="XM_051588731.1"/>
</dbReference>
<dbReference type="Proteomes" id="UP001206595">
    <property type="component" value="Unassembled WGS sequence"/>
</dbReference>
<sequence>MTTIEGPLHVDVAINRHTKLPQVPRIKDTEEGAMKIQALPFALHNQRVQELVEAYKNPLILEICQIINSAKGLGIQPFELKSKLSANGVAATDEQIRTALQIVVSKAPPLAYMGGYNIPVVISTAYLDDLAVVLEANSTVSRTEDDHQLAKRHKTEDYASNSTPVKPRLWTDIHGNKVNLVLRGCTQAILSTIIRRPGVSETAIHEKFSLILGFVEVKEVLDYLETRKAVRSISTIIPQPVHLFSAPSVYKKTDPTHIDSQIVKCYFPNYGSFYKVI</sequence>
<dbReference type="GeneID" id="75914076"/>
<name>A0AAD5HDD9_UMBRA</name>
<dbReference type="InterPro" id="IPR044210">
    <property type="entry name" value="Tfc3-like"/>
</dbReference>
<evidence type="ECO:0000313" key="2">
    <source>
        <dbReference type="Proteomes" id="UP001206595"/>
    </source>
</evidence>
<dbReference type="GO" id="GO:0003677">
    <property type="term" value="F:DNA binding"/>
    <property type="evidence" value="ECO:0007669"/>
    <property type="project" value="InterPro"/>
</dbReference>
<dbReference type="PANTHER" id="PTHR15180">
    <property type="entry name" value="GENERAL TRANSCRIPTION FACTOR 3C POLYPEPTIDE 1"/>
    <property type="match status" value="1"/>
</dbReference>
<dbReference type="PANTHER" id="PTHR15180:SF1">
    <property type="entry name" value="GENERAL TRANSCRIPTION FACTOR 3C POLYPEPTIDE 1"/>
    <property type="match status" value="1"/>
</dbReference>
<proteinExistence type="predicted"/>
<dbReference type="GO" id="GO:0000127">
    <property type="term" value="C:transcription factor TFIIIC complex"/>
    <property type="evidence" value="ECO:0007669"/>
    <property type="project" value="InterPro"/>
</dbReference>
<keyword evidence="2" id="KW-1185">Reference proteome</keyword>
<reference evidence="1" key="1">
    <citation type="submission" date="2021-06" db="EMBL/GenBank/DDBJ databases">
        <authorList>
            <consortium name="DOE Joint Genome Institute"/>
            <person name="Mondo S.J."/>
            <person name="Amses K.R."/>
            <person name="Simmons D.R."/>
            <person name="Longcore J.E."/>
            <person name="Seto K."/>
            <person name="Alves G.H."/>
            <person name="Bonds A.E."/>
            <person name="Quandt C.A."/>
            <person name="Davis W.J."/>
            <person name="Chang Y."/>
            <person name="Letcher P.M."/>
            <person name="Powell M.J."/>
            <person name="Kuo A."/>
            <person name="Labutti K."/>
            <person name="Pangilinan J."/>
            <person name="Andreopoulos W."/>
            <person name="Tritt A."/>
            <person name="Riley R."/>
            <person name="Hundley H."/>
            <person name="Johnson J."/>
            <person name="Lipzen A."/>
            <person name="Barry K."/>
            <person name="Berbee M.L."/>
            <person name="Buchler N.E."/>
            <person name="Grigoriev I.V."/>
            <person name="Spatafora J.W."/>
            <person name="Stajich J.E."/>
            <person name="James T.Y."/>
        </authorList>
    </citation>
    <scope>NUCLEOTIDE SEQUENCE</scope>
    <source>
        <strain evidence="1">AG</strain>
    </source>
</reference>